<keyword evidence="4 9" id="KW-0812">Transmembrane</keyword>
<evidence type="ECO:0000313" key="11">
    <source>
        <dbReference type="EMBL" id="KAF9467707.1"/>
    </source>
</evidence>
<comment type="catalytic activity">
    <reaction evidence="8">
        <text>H2O(in) = H2O(out)</text>
        <dbReference type="Rhea" id="RHEA:29667"/>
        <dbReference type="ChEBI" id="CHEBI:15377"/>
    </reaction>
</comment>
<dbReference type="InterPro" id="IPR000425">
    <property type="entry name" value="MIP"/>
</dbReference>
<feature type="transmembrane region" description="Helical" evidence="10">
    <location>
        <begin position="174"/>
        <end position="198"/>
    </location>
</feature>
<proteinExistence type="inferred from homology"/>
<evidence type="ECO:0000256" key="9">
    <source>
        <dbReference type="RuleBase" id="RU000477"/>
    </source>
</evidence>
<comment type="similarity">
    <text evidence="2 9">Belongs to the MIP/aquaporin (TC 1.A.8) family.</text>
</comment>
<dbReference type="InterPro" id="IPR023271">
    <property type="entry name" value="Aquaporin-like"/>
</dbReference>
<evidence type="ECO:0000256" key="10">
    <source>
        <dbReference type="SAM" id="Phobius"/>
    </source>
</evidence>
<feature type="transmembrane region" description="Helical" evidence="10">
    <location>
        <begin position="89"/>
        <end position="109"/>
    </location>
</feature>
<dbReference type="InterPro" id="IPR022357">
    <property type="entry name" value="MIP_CS"/>
</dbReference>
<dbReference type="GO" id="GO:0015250">
    <property type="term" value="F:water channel activity"/>
    <property type="evidence" value="ECO:0007669"/>
    <property type="project" value="TreeGrafter"/>
</dbReference>
<dbReference type="GO" id="GO:0005886">
    <property type="term" value="C:plasma membrane"/>
    <property type="evidence" value="ECO:0007669"/>
    <property type="project" value="TreeGrafter"/>
</dbReference>
<feature type="transmembrane region" description="Helical" evidence="10">
    <location>
        <begin position="226"/>
        <end position="251"/>
    </location>
</feature>
<dbReference type="SUPFAM" id="SSF81338">
    <property type="entry name" value="Aquaporin-like"/>
    <property type="match status" value="1"/>
</dbReference>
<dbReference type="PROSITE" id="PS00221">
    <property type="entry name" value="MIP"/>
    <property type="match status" value="1"/>
</dbReference>
<keyword evidence="3 9" id="KW-0813">Transport</keyword>
<evidence type="ECO:0000313" key="12">
    <source>
        <dbReference type="Proteomes" id="UP000807353"/>
    </source>
</evidence>
<feature type="transmembrane region" description="Helical" evidence="10">
    <location>
        <begin position="145"/>
        <end position="162"/>
    </location>
</feature>
<dbReference type="Pfam" id="PF00230">
    <property type="entry name" value="MIP"/>
    <property type="match status" value="1"/>
</dbReference>
<dbReference type="InterPro" id="IPR050363">
    <property type="entry name" value="MIP/Aquaporin"/>
</dbReference>
<dbReference type="PANTHER" id="PTHR43829:SF9">
    <property type="entry name" value="AQUAPORIN-9"/>
    <property type="match status" value="1"/>
</dbReference>
<evidence type="ECO:0000256" key="5">
    <source>
        <dbReference type="ARBA" id="ARBA00022737"/>
    </source>
</evidence>
<gene>
    <name evidence="11" type="ORF">BDZ94DRAFT_1280298</name>
</gene>
<feature type="transmembrane region" description="Helical" evidence="10">
    <location>
        <begin position="40"/>
        <end position="61"/>
    </location>
</feature>
<keyword evidence="6 10" id="KW-1133">Transmembrane helix</keyword>
<dbReference type="EMBL" id="MU150236">
    <property type="protein sequence ID" value="KAF9467707.1"/>
    <property type="molecule type" value="Genomic_DNA"/>
</dbReference>
<evidence type="ECO:0000256" key="2">
    <source>
        <dbReference type="ARBA" id="ARBA00006175"/>
    </source>
</evidence>
<organism evidence="11 12">
    <name type="scientific">Collybia nuda</name>
    <dbReference type="NCBI Taxonomy" id="64659"/>
    <lineage>
        <taxon>Eukaryota</taxon>
        <taxon>Fungi</taxon>
        <taxon>Dikarya</taxon>
        <taxon>Basidiomycota</taxon>
        <taxon>Agaricomycotina</taxon>
        <taxon>Agaricomycetes</taxon>
        <taxon>Agaricomycetidae</taxon>
        <taxon>Agaricales</taxon>
        <taxon>Tricholomatineae</taxon>
        <taxon>Clitocybaceae</taxon>
        <taxon>Collybia</taxon>
    </lineage>
</organism>
<evidence type="ECO:0000256" key="8">
    <source>
        <dbReference type="ARBA" id="ARBA00034651"/>
    </source>
</evidence>
<dbReference type="GO" id="GO:0015254">
    <property type="term" value="F:glycerol channel activity"/>
    <property type="evidence" value="ECO:0007669"/>
    <property type="project" value="TreeGrafter"/>
</dbReference>
<reference evidence="11" key="1">
    <citation type="submission" date="2020-11" db="EMBL/GenBank/DDBJ databases">
        <authorList>
            <consortium name="DOE Joint Genome Institute"/>
            <person name="Ahrendt S."/>
            <person name="Riley R."/>
            <person name="Andreopoulos W."/>
            <person name="Labutti K."/>
            <person name="Pangilinan J."/>
            <person name="Ruiz-Duenas F.J."/>
            <person name="Barrasa J.M."/>
            <person name="Sanchez-Garcia M."/>
            <person name="Camarero S."/>
            <person name="Miyauchi S."/>
            <person name="Serrano A."/>
            <person name="Linde D."/>
            <person name="Babiker R."/>
            <person name="Drula E."/>
            <person name="Ayuso-Fernandez I."/>
            <person name="Pacheco R."/>
            <person name="Padilla G."/>
            <person name="Ferreira P."/>
            <person name="Barriuso J."/>
            <person name="Kellner H."/>
            <person name="Castanera R."/>
            <person name="Alfaro M."/>
            <person name="Ramirez L."/>
            <person name="Pisabarro A.G."/>
            <person name="Kuo A."/>
            <person name="Tritt A."/>
            <person name="Lipzen A."/>
            <person name="He G."/>
            <person name="Yan M."/>
            <person name="Ng V."/>
            <person name="Cullen D."/>
            <person name="Martin F."/>
            <person name="Rosso M.-N."/>
            <person name="Henrissat B."/>
            <person name="Hibbett D."/>
            <person name="Martinez A.T."/>
            <person name="Grigoriev I.V."/>
        </authorList>
    </citation>
    <scope>NUCLEOTIDE SEQUENCE</scope>
    <source>
        <strain evidence="11">CBS 247.69</strain>
    </source>
</reference>
<evidence type="ECO:0000256" key="4">
    <source>
        <dbReference type="ARBA" id="ARBA00022692"/>
    </source>
</evidence>
<comment type="subcellular location">
    <subcellularLocation>
        <location evidence="1">Membrane</location>
        <topology evidence="1">Multi-pass membrane protein</topology>
    </subcellularLocation>
</comment>
<keyword evidence="7 10" id="KW-0472">Membrane</keyword>
<dbReference type="PRINTS" id="PR00783">
    <property type="entry name" value="MINTRINSICP"/>
</dbReference>
<dbReference type="PANTHER" id="PTHR43829">
    <property type="entry name" value="AQUAPORIN OR AQUAGLYCEROPORIN RELATED"/>
    <property type="match status" value="1"/>
</dbReference>
<sequence length="261" mass="27984">MLREPIAEFAGVMILIIFGVGVDCQVVLSTNKGVASSQQGSYLSISFGWGVGTAMGVWVGAGISGGHINPAVTLALATWRGFPWKKVPGYIFAQVMGGLVGAALVYANYFHALDIYEGGRGVRTLGTASLFSTYALPYMTHVSCFFSEFLATAVLMILVLATTDGGNSPPPNGLLPLVLFILVFGLGASLGMQTAYAMNPARDLGPRLLTSMVGYGKAVYTFRNQYWLWCPILAPIMGAQIGTMFYDAFLYNGEENKFNRP</sequence>
<keyword evidence="12" id="KW-1185">Reference proteome</keyword>
<dbReference type="AlphaFoldDB" id="A0A9P6CIS7"/>
<evidence type="ECO:0000256" key="1">
    <source>
        <dbReference type="ARBA" id="ARBA00004141"/>
    </source>
</evidence>
<keyword evidence="5" id="KW-0677">Repeat</keyword>
<dbReference type="Proteomes" id="UP000807353">
    <property type="component" value="Unassembled WGS sequence"/>
</dbReference>
<protein>
    <submittedName>
        <fullName evidence="11">Aquaporin 3</fullName>
    </submittedName>
</protein>
<dbReference type="Gene3D" id="1.20.1080.10">
    <property type="entry name" value="Glycerol uptake facilitator protein"/>
    <property type="match status" value="1"/>
</dbReference>
<dbReference type="OrthoDB" id="3222at2759"/>
<evidence type="ECO:0000256" key="6">
    <source>
        <dbReference type="ARBA" id="ARBA00022989"/>
    </source>
</evidence>
<evidence type="ECO:0000256" key="3">
    <source>
        <dbReference type="ARBA" id="ARBA00022448"/>
    </source>
</evidence>
<comment type="caution">
    <text evidence="11">The sequence shown here is derived from an EMBL/GenBank/DDBJ whole genome shotgun (WGS) entry which is preliminary data.</text>
</comment>
<name>A0A9P6CIS7_9AGAR</name>
<feature type="transmembrane region" description="Helical" evidence="10">
    <location>
        <begin position="6"/>
        <end position="28"/>
    </location>
</feature>
<accession>A0A9P6CIS7</accession>
<dbReference type="CDD" id="cd00333">
    <property type="entry name" value="MIP"/>
    <property type="match status" value="1"/>
</dbReference>
<evidence type="ECO:0000256" key="7">
    <source>
        <dbReference type="ARBA" id="ARBA00023136"/>
    </source>
</evidence>
<dbReference type="NCBIfam" id="TIGR00861">
    <property type="entry name" value="MIP"/>
    <property type="match status" value="1"/>
</dbReference>
<dbReference type="FunFam" id="1.20.1080.10:FF:000027">
    <property type="entry name" value="MIP aquaporin"/>
    <property type="match status" value="1"/>
</dbReference>